<evidence type="ECO:0000259" key="3">
    <source>
        <dbReference type="PROSITE" id="PS50853"/>
    </source>
</evidence>
<evidence type="ECO:0000313" key="5">
    <source>
        <dbReference type="Proteomes" id="UP000481153"/>
    </source>
</evidence>
<dbReference type="PROSITE" id="PS50853">
    <property type="entry name" value="FN3"/>
    <property type="match status" value="1"/>
</dbReference>
<dbReference type="PANTHER" id="PTHR31331">
    <property type="entry name" value="LCCL DOMAIN PROTEIN (AFU_ORTHOLOGUE AFUA_5G08630)"/>
    <property type="match status" value="1"/>
</dbReference>
<protein>
    <recommendedName>
        <fullName evidence="6">LCCL domain-containing protein</fullName>
    </recommendedName>
</protein>
<feature type="transmembrane region" description="Helical" evidence="1">
    <location>
        <begin position="325"/>
        <end position="348"/>
    </location>
</feature>
<sequence>MLRRQSDDSYDEDGSPKEDFLMIRPQFKKWTRWPILHFGLFVVVSLSSLIILLYYGFFAAKVEGTTPAMIGCRNFAYWTGPTCGLNGIDCQPFESDWQPIRCPARCLWDGASNLQVFGSGPYRGDSRICRAAIHAGVIGSNGGCALMKYSGSQTSFQGSAAHGVVSTSFASWFPKDFEFMAAHDVHNCTDLTWWILIVGLLANFGLAIFPIVPPIVLIHTLAIWGYLYVSLVIAPTSYDYLEIVLQLATQVFFVIVSVQCMFHWFIKHTFASFASLSLMNRLFIWGVCYVLPFHILLHLSFFSFIPWLNIDLGGYKYDKVLNTAAYAVIIVGSVMSLVAIGFLLYYLYLQHKLRSTVVGYATLALYCVIVFVFFPHSILHVHHVMIGLILIPLTRVPRPIAFVTQAIGLGLYIQGYAAWGWPSFLETLPASFLIDVASQAPKAYNVTASSANITWESLENVYGYSLMLNGVMAYRGRETWTLLNGLQPKLTYFIQVSGVGDGGNDGLLSPEGNFTTLS</sequence>
<evidence type="ECO:0000259" key="2">
    <source>
        <dbReference type="PROSITE" id="PS50820"/>
    </source>
</evidence>
<dbReference type="SUPFAM" id="SSF49265">
    <property type="entry name" value="Fibronectin type III"/>
    <property type="match status" value="1"/>
</dbReference>
<dbReference type="VEuPathDB" id="FungiDB:AeMF1_000486"/>
<dbReference type="SUPFAM" id="SSF69848">
    <property type="entry name" value="LCCL domain"/>
    <property type="match status" value="1"/>
</dbReference>
<dbReference type="InterPro" id="IPR036116">
    <property type="entry name" value="FN3_sf"/>
</dbReference>
<comment type="caution">
    <text evidence="4">The sequence shown here is derived from an EMBL/GenBank/DDBJ whole genome shotgun (WGS) entry which is preliminary data.</text>
</comment>
<dbReference type="InterPro" id="IPR051957">
    <property type="entry name" value="CRISP-LCCL_domain"/>
</dbReference>
<dbReference type="InterPro" id="IPR036609">
    <property type="entry name" value="LCCL_sf"/>
</dbReference>
<accession>A0A6G0WL29</accession>
<dbReference type="PANTHER" id="PTHR31331:SF1">
    <property type="entry name" value="CYSTEINE RICH SECRETORY PROTEIN LCCL DOMAIN CONTAINING 2"/>
    <property type="match status" value="1"/>
</dbReference>
<reference evidence="4 5" key="1">
    <citation type="submission" date="2019-07" db="EMBL/GenBank/DDBJ databases">
        <title>Genomics analysis of Aphanomyces spp. identifies a new class of oomycete effector associated with host adaptation.</title>
        <authorList>
            <person name="Gaulin E."/>
        </authorList>
    </citation>
    <scope>NUCLEOTIDE SEQUENCE [LARGE SCALE GENOMIC DNA]</scope>
    <source>
        <strain evidence="4 5">ATCC 201684</strain>
    </source>
</reference>
<dbReference type="InterPro" id="IPR003961">
    <property type="entry name" value="FN3_dom"/>
</dbReference>
<dbReference type="AlphaFoldDB" id="A0A6G0WL29"/>
<dbReference type="PROSITE" id="PS50820">
    <property type="entry name" value="LCCL"/>
    <property type="match status" value="1"/>
</dbReference>
<dbReference type="CDD" id="cd00063">
    <property type="entry name" value="FN3"/>
    <property type="match status" value="1"/>
</dbReference>
<keyword evidence="1" id="KW-0812">Transmembrane</keyword>
<proteinExistence type="predicted"/>
<dbReference type="Pfam" id="PF03815">
    <property type="entry name" value="LCCL"/>
    <property type="match status" value="1"/>
</dbReference>
<dbReference type="InterPro" id="IPR013783">
    <property type="entry name" value="Ig-like_fold"/>
</dbReference>
<keyword evidence="5" id="KW-1185">Reference proteome</keyword>
<feature type="transmembrane region" description="Helical" evidence="1">
    <location>
        <begin position="216"/>
        <end position="237"/>
    </location>
</feature>
<feature type="transmembrane region" description="Helical" evidence="1">
    <location>
        <begin position="282"/>
        <end position="305"/>
    </location>
</feature>
<feature type="transmembrane region" description="Helical" evidence="1">
    <location>
        <begin position="191"/>
        <end position="209"/>
    </location>
</feature>
<dbReference type="SMART" id="SM00603">
    <property type="entry name" value="LCCL"/>
    <property type="match status" value="1"/>
</dbReference>
<keyword evidence="1" id="KW-1133">Transmembrane helix</keyword>
<dbReference type="Gene3D" id="2.170.130.20">
    <property type="entry name" value="LCCL-like domain"/>
    <property type="match status" value="1"/>
</dbReference>
<dbReference type="InterPro" id="IPR004043">
    <property type="entry name" value="LCCL"/>
</dbReference>
<keyword evidence="1" id="KW-0472">Membrane</keyword>
<dbReference type="EMBL" id="VJMJ01000184">
    <property type="protein sequence ID" value="KAF0727968.1"/>
    <property type="molecule type" value="Genomic_DNA"/>
</dbReference>
<evidence type="ECO:0008006" key="6">
    <source>
        <dbReference type="Google" id="ProtNLM"/>
    </source>
</evidence>
<organism evidence="4 5">
    <name type="scientific">Aphanomyces euteiches</name>
    <dbReference type="NCBI Taxonomy" id="100861"/>
    <lineage>
        <taxon>Eukaryota</taxon>
        <taxon>Sar</taxon>
        <taxon>Stramenopiles</taxon>
        <taxon>Oomycota</taxon>
        <taxon>Saprolegniomycetes</taxon>
        <taxon>Saprolegniales</taxon>
        <taxon>Verrucalvaceae</taxon>
        <taxon>Aphanomyces</taxon>
    </lineage>
</organism>
<dbReference type="Proteomes" id="UP000481153">
    <property type="component" value="Unassembled WGS sequence"/>
</dbReference>
<evidence type="ECO:0000313" key="4">
    <source>
        <dbReference type="EMBL" id="KAF0727968.1"/>
    </source>
</evidence>
<feature type="transmembrane region" description="Helical" evidence="1">
    <location>
        <begin position="243"/>
        <end position="262"/>
    </location>
</feature>
<feature type="transmembrane region" description="Helical" evidence="1">
    <location>
        <begin position="35"/>
        <end position="57"/>
    </location>
</feature>
<feature type="domain" description="LCCL" evidence="2">
    <location>
        <begin position="102"/>
        <end position="172"/>
    </location>
</feature>
<dbReference type="Gene3D" id="2.60.40.10">
    <property type="entry name" value="Immunoglobulins"/>
    <property type="match status" value="1"/>
</dbReference>
<feature type="domain" description="Fibronectin type-III" evidence="3">
    <location>
        <begin position="437"/>
        <end position="518"/>
    </location>
</feature>
<evidence type="ECO:0000256" key="1">
    <source>
        <dbReference type="SAM" id="Phobius"/>
    </source>
</evidence>
<gene>
    <name evidence="4" type="ORF">Ae201684_014077</name>
</gene>
<feature type="transmembrane region" description="Helical" evidence="1">
    <location>
        <begin position="360"/>
        <end position="379"/>
    </location>
</feature>
<name>A0A6G0WL29_9STRA</name>